<reference evidence="18 19" key="1">
    <citation type="submission" date="2015-07" db="EMBL/GenBank/DDBJ databases">
        <title>Genome sequence of Leptolinea tardivitalis DSM 16556.</title>
        <authorList>
            <person name="Hemp J."/>
            <person name="Ward L.M."/>
            <person name="Pace L.A."/>
            <person name="Fischer W.W."/>
        </authorList>
    </citation>
    <scope>NUCLEOTIDE SEQUENCE [LARGE SCALE GENOMIC DNA]</scope>
    <source>
        <strain evidence="18 19">YMTK-2</strain>
    </source>
</reference>
<dbReference type="OrthoDB" id="9768187at2"/>
<comment type="caution">
    <text evidence="18">The sequence shown here is derived from an EMBL/GenBank/DDBJ whole genome shotgun (WGS) entry which is preliminary data.</text>
</comment>
<dbReference type="Proteomes" id="UP000050430">
    <property type="component" value="Unassembled WGS sequence"/>
</dbReference>
<dbReference type="GO" id="GO:0009252">
    <property type="term" value="P:peptidoglycan biosynthetic process"/>
    <property type="evidence" value="ECO:0007669"/>
    <property type="project" value="UniProtKB-KW"/>
</dbReference>
<dbReference type="EMBL" id="LGCK01000010">
    <property type="protein sequence ID" value="KPL71882.1"/>
    <property type="molecule type" value="Genomic_DNA"/>
</dbReference>
<feature type="transmembrane region" description="Helical" evidence="17">
    <location>
        <begin position="354"/>
        <end position="379"/>
    </location>
</feature>
<feature type="transmembrane region" description="Helical" evidence="17">
    <location>
        <begin position="96"/>
        <end position="114"/>
    </location>
</feature>
<evidence type="ECO:0000256" key="17">
    <source>
        <dbReference type="SAM" id="Phobius"/>
    </source>
</evidence>
<feature type="transmembrane region" description="Helical" evidence="17">
    <location>
        <begin position="126"/>
        <end position="146"/>
    </location>
</feature>
<comment type="similarity">
    <text evidence="11">Belongs to the SEDS family. FtsW subfamily.</text>
</comment>
<keyword evidence="3" id="KW-0808">Transferase</keyword>
<dbReference type="InterPro" id="IPR001182">
    <property type="entry name" value="FtsW/RodA"/>
</dbReference>
<evidence type="ECO:0000256" key="7">
    <source>
        <dbReference type="ARBA" id="ARBA00022989"/>
    </source>
</evidence>
<evidence type="ECO:0000256" key="10">
    <source>
        <dbReference type="ARBA" id="ARBA00033270"/>
    </source>
</evidence>
<dbReference type="GO" id="GO:0051301">
    <property type="term" value="P:cell division"/>
    <property type="evidence" value="ECO:0007669"/>
    <property type="project" value="InterPro"/>
</dbReference>
<keyword evidence="5" id="KW-0133">Cell shape</keyword>
<evidence type="ECO:0000256" key="12">
    <source>
        <dbReference type="ARBA" id="ARBA00041185"/>
    </source>
</evidence>
<protein>
    <recommendedName>
        <fullName evidence="12">Probable peptidoglycan glycosyltransferase FtsW</fullName>
        <ecNumber evidence="14">2.4.99.28</ecNumber>
    </recommendedName>
    <alternativeName>
        <fullName evidence="13">Cell division protein FtsW</fullName>
    </alternativeName>
    <alternativeName>
        <fullName evidence="10">Cell wall polymerase</fullName>
    </alternativeName>
    <alternativeName>
        <fullName evidence="9">Peptidoglycan polymerase</fullName>
    </alternativeName>
</protein>
<evidence type="ECO:0000256" key="14">
    <source>
        <dbReference type="ARBA" id="ARBA00044770"/>
    </source>
</evidence>
<dbReference type="PANTHER" id="PTHR30474">
    <property type="entry name" value="CELL CYCLE PROTEIN"/>
    <property type="match status" value="1"/>
</dbReference>
<dbReference type="Pfam" id="PF01098">
    <property type="entry name" value="FTSW_RODA_SPOVE"/>
    <property type="match status" value="1"/>
</dbReference>
<keyword evidence="7 17" id="KW-1133">Transmembrane helix</keyword>
<evidence type="ECO:0000256" key="11">
    <source>
        <dbReference type="ARBA" id="ARBA00038053"/>
    </source>
</evidence>
<evidence type="ECO:0000256" key="8">
    <source>
        <dbReference type="ARBA" id="ARBA00023136"/>
    </source>
</evidence>
<keyword evidence="6" id="KW-0573">Peptidoglycan synthesis</keyword>
<name>A0A0N8GL96_9CHLR</name>
<evidence type="ECO:0000256" key="5">
    <source>
        <dbReference type="ARBA" id="ARBA00022960"/>
    </source>
</evidence>
<keyword evidence="8 17" id="KW-0472">Membrane</keyword>
<dbReference type="GO" id="GO:0008360">
    <property type="term" value="P:regulation of cell shape"/>
    <property type="evidence" value="ECO:0007669"/>
    <property type="project" value="UniProtKB-KW"/>
</dbReference>
<keyword evidence="4 17" id="KW-0812">Transmembrane</keyword>
<dbReference type="GO" id="GO:0015648">
    <property type="term" value="F:lipid-linked peptidoglycan transporter activity"/>
    <property type="evidence" value="ECO:0007669"/>
    <property type="project" value="TreeGrafter"/>
</dbReference>
<evidence type="ECO:0000313" key="18">
    <source>
        <dbReference type="EMBL" id="KPL71882.1"/>
    </source>
</evidence>
<proteinExistence type="inferred from homology"/>
<evidence type="ECO:0000256" key="15">
    <source>
        <dbReference type="ARBA" id="ARBA00049902"/>
    </source>
</evidence>
<evidence type="ECO:0000256" key="6">
    <source>
        <dbReference type="ARBA" id="ARBA00022984"/>
    </source>
</evidence>
<comment type="subcellular location">
    <subcellularLocation>
        <location evidence="1">Membrane</location>
        <topology evidence="1">Multi-pass membrane protein</topology>
    </subcellularLocation>
</comment>
<dbReference type="PANTHER" id="PTHR30474:SF2">
    <property type="entry name" value="PEPTIDOGLYCAN GLYCOSYLTRANSFERASE FTSW-RELATED"/>
    <property type="match status" value="1"/>
</dbReference>
<feature type="transmembrane region" description="Helical" evidence="17">
    <location>
        <begin position="32"/>
        <end position="52"/>
    </location>
</feature>
<evidence type="ECO:0000256" key="1">
    <source>
        <dbReference type="ARBA" id="ARBA00004141"/>
    </source>
</evidence>
<dbReference type="GO" id="GO:0005886">
    <property type="term" value="C:plasma membrane"/>
    <property type="evidence" value="ECO:0007669"/>
    <property type="project" value="TreeGrafter"/>
</dbReference>
<dbReference type="RefSeq" id="WP_062420553.1">
    <property type="nucleotide sequence ID" value="NZ_BBYA01000002.1"/>
</dbReference>
<evidence type="ECO:0000256" key="9">
    <source>
        <dbReference type="ARBA" id="ARBA00032370"/>
    </source>
</evidence>
<evidence type="ECO:0000256" key="16">
    <source>
        <dbReference type="ARBA" id="ARBA00049966"/>
    </source>
</evidence>
<feature type="transmembrane region" description="Helical" evidence="17">
    <location>
        <begin position="324"/>
        <end position="348"/>
    </location>
</feature>
<evidence type="ECO:0000256" key="4">
    <source>
        <dbReference type="ARBA" id="ARBA00022692"/>
    </source>
</evidence>
<feature type="transmembrane region" description="Helical" evidence="17">
    <location>
        <begin position="158"/>
        <end position="176"/>
    </location>
</feature>
<evidence type="ECO:0000256" key="3">
    <source>
        <dbReference type="ARBA" id="ARBA00022679"/>
    </source>
</evidence>
<sequence length="418" mass="45401">MLQDSSQKPSLISQTQDLAEKTQRWLRMGIDIPLVMAIITLVLFGLLMVYSASWKFSIQLGQPAAYMFIRQIVWVILGTFLAVLLSRIDYHRYGKLMLPALIITYGMLITVLILRDTRLGADRTILFGSVQPSELAKVVTILYLSFWLNNHKPVLNNFSLGVFPMLILIGLNAGLVLLQPDISAAATIIVLGGILFYLAGGDMKKIVFVIIGVAFFGAIVVLVSTTGRTRMMDYLNGLQNPVQASYHVQRSLEAVVKGGLFGVGIGRATTKFTGLPVAPTDSIFAVIIEETGLLGALLVVGLFILILWRGLYIANRAPDPLGRLLAAGLTIWIFMEAVINMGVMVNLLPFAGNALPLISAGGSSLTTTLMSFGIILNVARTNTGVIPERRPASAVVNLRGWDRRGSVSRSGRFTNPGK</sequence>
<dbReference type="GO" id="GO:0008955">
    <property type="term" value="F:peptidoglycan glycosyltransferase activity"/>
    <property type="evidence" value="ECO:0007669"/>
    <property type="project" value="UniProtKB-EC"/>
</dbReference>
<evidence type="ECO:0000256" key="13">
    <source>
        <dbReference type="ARBA" id="ARBA00041418"/>
    </source>
</evidence>
<accession>A0A0N8GL96</accession>
<evidence type="ECO:0000313" key="19">
    <source>
        <dbReference type="Proteomes" id="UP000050430"/>
    </source>
</evidence>
<keyword evidence="19" id="KW-1185">Reference proteome</keyword>
<evidence type="ECO:0000256" key="2">
    <source>
        <dbReference type="ARBA" id="ARBA00022676"/>
    </source>
</evidence>
<feature type="transmembrane region" description="Helical" evidence="17">
    <location>
        <begin position="182"/>
        <end position="199"/>
    </location>
</feature>
<feature type="transmembrane region" description="Helical" evidence="17">
    <location>
        <begin position="64"/>
        <end position="84"/>
    </location>
</feature>
<dbReference type="GO" id="GO:0032153">
    <property type="term" value="C:cell division site"/>
    <property type="evidence" value="ECO:0007669"/>
    <property type="project" value="TreeGrafter"/>
</dbReference>
<dbReference type="AlphaFoldDB" id="A0A0N8GL96"/>
<keyword evidence="2" id="KW-0328">Glycosyltransferase</keyword>
<comment type="catalytic activity">
    <reaction evidence="15">
        <text>[GlcNAc-(1-&gt;4)-Mur2Ac(oyl-L-Ala-gamma-D-Glu-L-Lys-D-Ala-D-Ala)](n)-di-trans,octa-cis-undecaprenyl diphosphate + beta-D-GlcNAc-(1-&gt;4)-Mur2Ac(oyl-L-Ala-gamma-D-Glu-L-Lys-D-Ala-D-Ala)-di-trans,octa-cis-undecaprenyl diphosphate = [GlcNAc-(1-&gt;4)-Mur2Ac(oyl-L-Ala-gamma-D-Glu-L-Lys-D-Ala-D-Ala)](n+1)-di-trans,octa-cis-undecaprenyl diphosphate + di-trans,octa-cis-undecaprenyl diphosphate + H(+)</text>
        <dbReference type="Rhea" id="RHEA:23708"/>
        <dbReference type="Rhea" id="RHEA-COMP:9602"/>
        <dbReference type="Rhea" id="RHEA-COMP:9603"/>
        <dbReference type="ChEBI" id="CHEBI:15378"/>
        <dbReference type="ChEBI" id="CHEBI:58405"/>
        <dbReference type="ChEBI" id="CHEBI:60033"/>
        <dbReference type="ChEBI" id="CHEBI:78435"/>
        <dbReference type="EC" id="2.4.99.28"/>
    </reaction>
</comment>
<comment type="function">
    <text evidence="16">Peptidoglycan polymerase that is essential for cell division.</text>
</comment>
<dbReference type="STRING" id="229920.ADM99_10785"/>
<feature type="transmembrane region" description="Helical" evidence="17">
    <location>
        <begin position="292"/>
        <end position="312"/>
    </location>
</feature>
<organism evidence="18 19">
    <name type="scientific">Leptolinea tardivitalis</name>
    <dbReference type="NCBI Taxonomy" id="229920"/>
    <lineage>
        <taxon>Bacteria</taxon>
        <taxon>Bacillati</taxon>
        <taxon>Chloroflexota</taxon>
        <taxon>Anaerolineae</taxon>
        <taxon>Anaerolineales</taxon>
        <taxon>Anaerolineaceae</taxon>
        <taxon>Leptolinea</taxon>
    </lineage>
</organism>
<gene>
    <name evidence="18" type="ORF">ADM99_10785</name>
</gene>
<feature type="transmembrane region" description="Helical" evidence="17">
    <location>
        <begin position="206"/>
        <end position="225"/>
    </location>
</feature>
<dbReference type="EC" id="2.4.99.28" evidence="14"/>